<dbReference type="InterPro" id="IPR000639">
    <property type="entry name" value="Epox_hydrolase-like"/>
</dbReference>
<feature type="domain" description="AB hydrolase-1" evidence="1">
    <location>
        <begin position="24"/>
        <end position="260"/>
    </location>
</feature>
<name>K8PNE5_9BRAD</name>
<protein>
    <recommendedName>
        <fullName evidence="1">AB hydrolase-1 domain-containing protein</fullName>
    </recommendedName>
</protein>
<organism evidence="2 3">
    <name type="scientific">Afipia clevelandensis ATCC 49720</name>
    <dbReference type="NCBI Taxonomy" id="883079"/>
    <lineage>
        <taxon>Bacteria</taxon>
        <taxon>Pseudomonadati</taxon>
        <taxon>Pseudomonadota</taxon>
        <taxon>Alphaproteobacteria</taxon>
        <taxon>Hyphomicrobiales</taxon>
        <taxon>Nitrobacteraceae</taxon>
        <taxon>Afipia</taxon>
    </lineage>
</organism>
<dbReference type="OrthoDB" id="9808398at2"/>
<dbReference type="AlphaFoldDB" id="K8PNE5"/>
<dbReference type="HOGENOM" id="CLU_020336_31_0_5"/>
<reference evidence="2 3" key="1">
    <citation type="submission" date="2012-04" db="EMBL/GenBank/DDBJ databases">
        <title>The Genome Sequence of Afipia clevelandensis ATCC 49720.</title>
        <authorList>
            <consortium name="The Broad Institute Genome Sequencing Platform"/>
            <person name="Earl A."/>
            <person name="Ward D."/>
            <person name="Feldgarden M."/>
            <person name="Gevers D."/>
            <person name="Huys G."/>
            <person name="Walker B."/>
            <person name="Young S.K."/>
            <person name="Zeng Q."/>
            <person name="Gargeya S."/>
            <person name="Fitzgerald M."/>
            <person name="Haas B."/>
            <person name="Abouelleil A."/>
            <person name="Alvarado L."/>
            <person name="Arachchi H.M."/>
            <person name="Berlin A."/>
            <person name="Chapman S.B."/>
            <person name="Goldberg J."/>
            <person name="Griggs A."/>
            <person name="Gujja S."/>
            <person name="Hansen M."/>
            <person name="Howarth C."/>
            <person name="Imamovic A."/>
            <person name="Larimer J."/>
            <person name="McCowen C."/>
            <person name="Montmayeur A."/>
            <person name="Murphy C."/>
            <person name="Neiman D."/>
            <person name="Pearson M."/>
            <person name="Priest M."/>
            <person name="Roberts A."/>
            <person name="Saif S."/>
            <person name="Shea T."/>
            <person name="Sisk P."/>
            <person name="Sykes S."/>
            <person name="Wortman J."/>
            <person name="Nusbaum C."/>
            <person name="Birren B."/>
        </authorList>
    </citation>
    <scope>NUCLEOTIDE SEQUENCE [LARGE SCALE GENOMIC DNA]</scope>
    <source>
        <strain evidence="2 3">ATCC 49720</strain>
    </source>
</reference>
<dbReference type="SUPFAM" id="SSF53474">
    <property type="entry name" value="alpha/beta-Hydrolases"/>
    <property type="match status" value="1"/>
</dbReference>
<dbReference type="Gene3D" id="3.40.50.1820">
    <property type="entry name" value="alpha/beta hydrolase"/>
    <property type="match status" value="1"/>
</dbReference>
<dbReference type="InterPro" id="IPR000073">
    <property type="entry name" value="AB_hydrolase_1"/>
</dbReference>
<dbReference type="PRINTS" id="PR00412">
    <property type="entry name" value="EPOXHYDRLASE"/>
</dbReference>
<dbReference type="Pfam" id="PF00561">
    <property type="entry name" value="Abhydrolase_1"/>
    <property type="match status" value="1"/>
</dbReference>
<dbReference type="EMBL" id="AGWY01000002">
    <property type="protein sequence ID" value="EKS42304.1"/>
    <property type="molecule type" value="Genomic_DNA"/>
</dbReference>
<evidence type="ECO:0000313" key="3">
    <source>
        <dbReference type="Proteomes" id="UP000001095"/>
    </source>
</evidence>
<dbReference type="RefSeq" id="WP_002711335.1">
    <property type="nucleotide sequence ID" value="NZ_KB375281.1"/>
</dbReference>
<dbReference type="InterPro" id="IPR050228">
    <property type="entry name" value="Carboxylesterase_BioH"/>
</dbReference>
<keyword evidence="3" id="KW-1185">Reference proteome</keyword>
<evidence type="ECO:0000313" key="2">
    <source>
        <dbReference type="EMBL" id="EKS42304.1"/>
    </source>
</evidence>
<dbReference type="InterPro" id="IPR029058">
    <property type="entry name" value="AB_hydrolase_fold"/>
</dbReference>
<dbReference type="PANTHER" id="PTHR43194:SF2">
    <property type="entry name" value="PEROXISOMAL MEMBRANE PROTEIN LPX1"/>
    <property type="match status" value="1"/>
</dbReference>
<dbReference type="PANTHER" id="PTHR43194">
    <property type="entry name" value="HYDROLASE ALPHA/BETA FOLD FAMILY"/>
    <property type="match status" value="1"/>
</dbReference>
<sequence length="290" mass="31272">MKRQKTFSGDQGHTIIADVFGEGPPILLAHGGGQTRLAWTRTAKALEEAGYSAIAMDLRGHGESAWSSSGSYQLDDFAMDLLAISDQLGEKPALVGASLGGLAGLIAEGELRLGSFTSLTLVDITPNMEPAGVAHVLDFMRAHLADGFASPDEAADAIANYLPDRERRKRSEGLDRYLRRCDDGRLRWHWDPRFISSMTNDKVGQSDSRLTDAAEKLELPVHLIRGGSSNLVSVDAAQSFLRLAPHSAYTDIAGAGHMVVGDRNDAFSEAVVNFFRGPQIPSRNGSPRDV</sequence>
<dbReference type="Proteomes" id="UP000001095">
    <property type="component" value="Unassembled WGS sequence"/>
</dbReference>
<proteinExistence type="predicted"/>
<accession>K8PNE5</accession>
<comment type="caution">
    <text evidence="2">The sequence shown here is derived from an EMBL/GenBank/DDBJ whole genome shotgun (WGS) entry which is preliminary data.</text>
</comment>
<gene>
    <name evidence="2" type="ORF">HMPREF9696_00469</name>
</gene>
<evidence type="ECO:0000259" key="1">
    <source>
        <dbReference type="Pfam" id="PF00561"/>
    </source>
</evidence>
<dbReference type="GO" id="GO:0003824">
    <property type="term" value="F:catalytic activity"/>
    <property type="evidence" value="ECO:0007669"/>
    <property type="project" value="InterPro"/>
</dbReference>